<organism evidence="1 2">
    <name type="scientific">Clostridium liquoris</name>
    <dbReference type="NCBI Taxonomy" id="1289519"/>
    <lineage>
        <taxon>Bacteria</taxon>
        <taxon>Bacillati</taxon>
        <taxon>Bacillota</taxon>
        <taxon>Clostridia</taxon>
        <taxon>Eubacteriales</taxon>
        <taxon>Clostridiaceae</taxon>
        <taxon>Clostridium</taxon>
    </lineage>
</organism>
<evidence type="ECO:0000313" key="2">
    <source>
        <dbReference type="Proteomes" id="UP000239706"/>
    </source>
</evidence>
<protein>
    <recommendedName>
        <fullName evidence="3">DUF3892 domain-containing protein</fullName>
    </recommendedName>
</protein>
<dbReference type="OrthoDB" id="1954671at2"/>
<reference evidence="1 2" key="1">
    <citation type="submission" date="2018-03" db="EMBL/GenBank/DDBJ databases">
        <title>Genome sequence of Clostridium liquoris DSM 100320.</title>
        <authorList>
            <person name="Poehlein A."/>
            <person name="Daniel R."/>
        </authorList>
    </citation>
    <scope>NUCLEOTIDE SEQUENCE [LARGE SCALE GENOMIC DNA]</scope>
    <source>
        <strain evidence="1 2">DSM 100320</strain>
    </source>
</reference>
<sequence>MYIDQTFAHTIVGVVRDEQGEIAAYKLENGEIVSKEEAVTLAKQSAIKGVSVGVSKLGEEFLKSLPDNDINNNLQNLPVVEREDINKQ</sequence>
<evidence type="ECO:0008006" key="3">
    <source>
        <dbReference type="Google" id="ProtNLM"/>
    </source>
</evidence>
<evidence type="ECO:0000313" key="1">
    <source>
        <dbReference type="EMBL" id="PRR79202.1"/>
    </source>
</evidence>
<proteinExistence type="predicted"/>
<dbReference type="InterPro" id="IPR024997">
    <property type="entry name" value="DUF3892"/>
</dbReference>
<dbReference type="AlphaFoldDB" id="A0A2T0B5Q8"/>
<comment type="caution">
    <text evidence="1">The sequence shown here is derived from an EMBL/GenBank/DDBJ whole genome shotgun (WGS) entry which is preliminary data.</text>
</comment>
<name>A0A2T0B5Q8_9CLOT</name>
<dbReference type="EMBL" id="PVXO01000030">
    <property type="protein sequence ID" value="PRR79202.1"/>
    <property type="molecule type" value="Genomic_DNA"/>
</dbReference>
<dbReference type="Pfam" id="PF13031">
    <property type="entry name" value="DUF3892"/>
    <property type="match status" value="1"/>
</dbReference>
<accession>A0A2T0B5Q8</accession>
<gene>
    <name evidence="1" type="ORF">CLLI_10470</name>
</gene>
<dbReference type="RefSeq" id="WP_106063185.1">
    <property type="nucleotide sequence ID" value="NZ_PVXO01000030.1"/>
</dbReference>
<dbReference type="Proteomes" id="UP000239706">
    <property type="component" value="Unassembled WGS sequence"/>
</dbReference>
<keyword evidence="2" id="KW-1185">Reference proteome</keyword>